<keyword evidence="3" id="KW-1185">Reference proteome</keyword>
<dbReference type="GO" id="GO:0004818">
    <property type="term" value="F:glutamate-tRNA ligase activity"/>
    <property type="evidence" value="ECO:0007669"/>
    <property type="project" value="TreeGrafter"/>
</dbReference>
<dbReference type="PANTHER" id="PTHR43097">
    <property type="entry name" value="GLUTAMINE-TRNA LIGASE"/>
    <property type="match status" value="1"/>
</dbReference>
<dbReference type="InterPro" id="IPR011035">
    <property type="entry name" value="Ribosomal_bL25/Gln-tRNA_synth"/>
</dbReference>
<dbReference type="InterPro" id="IPR050132">
    <property type="entry name" value="Gln/Glu-tRNA_Ligase"/>
</dbReference>
<protein>
    <recommendedName>
        <fullName evidence="4">Glutamyl/glutaminyl-tRNA synthetase class Ib anti-codon binding domain-containing protein</fullName>
    </recommendedName>
</protein>
<sequence length="91" mass="10660">MDWGNAIVKEIKKDKNGNVTELIGVLHLEGLFKTTKLKLTWLPDTNELVPLTLVEFGYLITKKKLEKMKRILFQWRTRIQRKRLGVLGIQI</sequence>
<dbReference type="GO" id="GO:0017102">
    <property type="term" value="C:methionyl glutamyl tRNA synthetase complex"/>
    <property type="evidence" value="ECO:0007669"/>
    <property type="project" value="TreeGrafter"/>
</dbReference>
<dbReference type="SUPFAM" id="SSF50715">
    <property type="entry name" value="Ribosomal protein L25-like"/>
    <property type="match status" value="1"/>
</dbReference>
<gene>
    <name evidence="2" type="ORF">LVIROSA_LOCUS93</name>
</gene>
<evidence type="ECO:0000256" key="1">
    <source>
        <dbReference type="ARBA" id="ARBA00022917"/>
    </source>
</evidence>
<accession>A0AAU9L894</accession>
<dbReference type="AlphaFoldDB" id="A0AAU9L894"/>
<dbReference type="Proteomes" id="UP001157418">
    <property type="component" value="Unassembled WGS sequence"/>
</dbReference>
<name>A0AAU9L894_9ASTR</name>
<dbReference type="PANTHER" id="PTHR43097:SF5">
    <property type="entry name" value="GLUTAMATE--TRNA LIGASE"/>
    <property type="match status" value="1"/>
</dbReference>
<dbReference type="EMBL" id="CAKMRJ010000001">
    <property type="protein sequence ID" value="CAH1412043.1"/>
    <property type="molecule type" value="Genomic_DNA"/>
</dbReference>
<dbReference type="GO" id="GO:0005829">
    <property type="term" value="C:cytosol"/>
    <property type="evidence" value="ECO:0007669"/>
    <property type="project" value="TreeGrafter"/>
</dbReference>
<evidence type="ECO:0008006" key="4">
    <source>
        <dbReference type="Google" id="ProtNLM"/>
    </source>
</evidence>
<organism evidence="2 3">
    <name type="scientific">Lactuca virosa</name>
    <dbReference type="NCBI Taxonomy" id="75947"/>
    <lineage>
        <taxon>Eukaryota</taxon>
        <taxon>Viridiplantae</taxon>
        <taxon>Streptophyta</taxon>
        <taxon>Embryophyta</taxon>
        <taxon>Tracheophyta</taxon>
        <taxon>Spermatophyta</taxon>
        <taxon>Magnoliopsida</taxon>
        <taxon>eudicotyledons</taxon>
        <taxon>Gunneridae</taxon>
        <taxon>Pentapetalae</taxon>
        <taxon>asterids</taxon>
        <taxon>campanulids</taxon>
        <taxon>Asterales</taxon>
        <taxon>Asteraceae</taxon>
        <taxon>Cichorioideae</taxon>
        <taxon>Cichorieae</taxon>
        <taxon>Lactucinae</taxon>
        <taxon>Lactuca</taxon>
    </lineage>
</organism>
<dbReference type="GO" id="GO:0006424">
    <property type="term" value="P:glutamyl-tRNA aminoacylation"/>
    <property type="evidence" value="ECO:0007669"/>
    <property type="project" value="TreeGrafter"/>
</dbReference>
<proteinExistence type="predicted"/>
<evidence type="ECO:0000313" key="3">
    <source>
        <dbReference type="Proteomes" id="UP001157418"/>
    </source>
</evidence>
<comment type="caution">
    <text evidence="2">The sequence shown here is derived from an EMBL/GenBank/DDBJ whole genome shotgun (WGS) entry which is preliminary data.</text>
</comment>
<keyword evidence="1" id="KW-0648">Protein biosynthesis</keyword>
<evidence type="ECO:0000313" key="2">
    <source>
        <dbReference type="EMBL" id="CAH1412043.1"/>
    </source>
</evidence>
<reference evidence="2 3" key="1">
    <citation type="submission" date="2022-01" db="EMBL/GenBank/DDBJ databases">
        <authorList>
            <person name="Xiong W."/>
            <person name="Schranz E."/>
        </authorList>
    </citation>
    <scope>NUCLEOTIDE SEQUENCE [LARGE SCALE GENOMIC DNA]</scope>
</reference>